<dbReference type="Proteomes" id="UP001501470">
    <property type="component" value="Unassembled WGS sequence"/>
</dbReference>
<sequence length="142" mass="14709">MNCAEVRIRFAGGPPTDAGGPLVPFGATTVTRCETPLASTAPAVTGLTPPKVLTTDVDRLAAILNALPAVPADQACLPITLPVQVSLVFTFREQQPLAVVVDPTCSALIAGDRARSYTAMNPLPVFDALFSAQPGVTPSARR</sequence>
<keyword evidence="2" id="KW-1185">Reference proteome</keyword>
<evidence type="ECO:0000313" key="2">
    <source>
        <dbReference type="Proteomes" id="UP001501470"/>
    </source>
</evidence>
<reference evidence="2" key="1">
    <citation type="journal article" date="2019" name="Int. J. Syst. Evol. Microbiol.">
        <title>The Global Catalogue of Microorganisms (GCM) 10K type strain sequencing project: providing services to taxonomists for standard genome sequencing and annotation.</title>
        <authorList>
            <consortium name="The Broad Institute Genomics Platform"/>
            <consortium name="The Broad Institute Genome Sequencing Center for Infectious Disease"/>
            <person name="Wu L."/>
            <person name="Ma J."/>
        </authorList>
    </citation>
    <scope>NUCLEOTIDE SEQUENCE [LARGE SCALE GENOMIC DNA]</scope>
    <source>
        <strain evidence="2">JCM 15933</strain>
    </source>
</reference>
<comment type="caution">
    <text evidence="1">The sequence shown here is derived from an EMBL/GenBank/DDBJ whole genome shotgun (WGS) entry which is preliminary data.</text>
</comment>
<evidence type="ECO:0000313" key="1">
    <source>
        <dbReference type="EMBL" id="GAA1511821.1"/>
    </source>
</evidence>
<name>A0ABP4L092_9ACTN</name>
<dbReference type="EMBL" id="BAAAQD010000004">
    <property type="protein sequence ID" value="GAA1511821.1"/>
    <property type="molecule type" value="Genomic_DNA"/>
</dbReference>
<organism evidence="1 2">
    <name type="scientific">Dactylosporangium maewongense</name>
    <dbReference type="NCBI Taxonomy" id="634393"/>
    <lineage>
        <taxon>Bacteria</taxon>
        <taxon>Bacillati</taxon>
        <taxon>Actinomycetota</taxon>
        <taxon>Actinomycetes</taxon>
        <taxon>Micromonosporales</taxon>
        <taxon>Micromonosporaceae</taxon>
        <taxon>Dactylosporangium</taxon>
    </lineage>
</organism>
<proteinExistence type="predicted"/>
<accession>A0ABP4L092</accession>
<gene>
    <name evidence="1" type="ORF">GCM10009827_027600</name>
</gene>
<protein>
    <submittedName>
        <fullName evidence="1">Uncharacterized protein</fullName>
    </submittedName>
</protein>